<dbReference type="KEGG" id="hro:HELRODRAFT_173030"/>
<gene>
    <name evidence="2" type="primary">20204351</name>
    <name evidence="1" type="ORF">HELRODRAFT_173030</name>
</gene>
<dbReference type="HOGENOM" id="CLU_105573_0_0_1"/>
<dbReference type="EMBL" id="KB096551">
    <property type="protein sequence ID" value="ESO03984.1"/>
    <property type="molecule type" value="Genomic_DNA"/>
</dbReference>
<name>T1F6A2_HELRO</name>
<dbReference type="EMBL" id="AMQM01004431">
    <property type="status" value="NOT_ANNOTATED_CDS"/>
    <property type="molecule type" value="Genomic_DNA"/>
</dbReference>
<dbReference type="GeneID" id="20204351"/>
<evidence type="ECO:0000313" key="3">
    <source>
        <dbReference type="Proteomes" id="UP000015101"/>
    </source>
</evidence>
<dbReference type="InParanoid" id="T1F6A2"/>
<reference evidence="1 3" key="2">
    <citation type="journal article" date="2013" name="Nature">
        <title>Insights into bilaterian evolution from three spiralian genomes.</title>
        <authorList>
            <person name="Simakov O."/>
            <person name="Marletaz F."/>
            <person name="Cho S.J."/>
            <person name="Edsinger-Gonzales E."/>
            <person name="Havlak P."/>
            <person name="Hellsten U."/>
            <person name="Kuo D.H."/>
            <person name="Larsson T."/>
            <person name="Lv J."/>
            <person name="Arendt D."/>
            <person name="Savage R."/>
            <person name="Osoegawa K."/>
            <person name="de Jong P."/>
            <person name="Grimwood J."/>
            <person name="Chapman J.A."/>
            <person name="Shapiro H."/>
            <person name="Aerts A."/>
            <person name="Otillar R.P."/>
            <person name="Terry A.Y."/>
            <person name="Boore J.L."/>
            <person name="Grigoriev I.V."/>
            <person name="Lindberg D.R."/>
            <person name="Seaver E.C."/>
            <person name="Weisblat D.A."/>
            <person name="Putnam N.H."/>
            <person name="Rokhsar D.S."/>
        </authorList>
    </citation>
    <scope>NUCLEOTIDE SEQUENCE</scope>
</reference>
<accession>T1F6A2</accession>
<keyword evidence="3" id="KW-1185">Reference proteome</keyword>
<evidence type="ECO:0000313" key="2">
    <source>
        <dbReference type="EnsemblMetazoa" id="HelroP173030"/>
    </source>
</evidence>
<dbReference type="RefSeq" id="XP_009017920.1">
    <property type="nucleotide sequence ID" value="XM_009019672.1"/>
</dbReference>
<dbReference type="CTD" id="20204351"/>
<protein>
    <recommendedName>
        <fullName evidence="4">Ig-like domain-containing protein</fullName>
    </recommendedName>
</protein>
<organism evidence="2 3">
    <name type="scientific">Helobdella robusta</name>
    <name type="common">Californian leech</name>
    <dbReference type="NCBI Taxonomy" id="6412"/>
    <lineage>
        <taxon>Eukaryota</taxon>
        <taxon>Metazoa</taxon>
        <taxon>Spiralia</taxon>
        <taxon>Lophotrochozoa</taxon>
        <taxon>Annelida</taxon>
        <taxon>Clitellata</taxon>
        <taxon>Hirudinea</taxon>
        <taxon>Rhynchobdellida</taxon>
        <taxon>Glossiphoniidae</taxon>
        <taxon>Helobdella</taxon>
    </lineage>
</organism>
<proteinExistence type="predicted"/>
<reference evidence="2" key="3">
    <citation type="submission" date="2015-06" db="UniProtKB">
        <authorList>
            <consortium name="EnsemblMetazoa"/>
        </authorList>
    </citation>
    <scope>IDENTIFICATION</scope>
</reference>
<dbReference type="AlphaFoldDB" id="T1F6A2"/>
<evidence type="ECO:0000313" key="1">
    <source>
        <dbReference type="EMBL" id="ESO03984.1"/>
    </source>
</evidence>
<dbReference type="Proteomes" id="UP000015101">
    <property type="component" value="Unassembled WGS sequence"/>
</dbReference>
<reference evidence="3" key="1">
    <citation type="submission" date="2012-12" db="EMBL/GenBank/DDBJ databases">
        <authorList>
            <person name="Hellsten U."/>
            <person name="Grimwood J."/>
            <person name="Chapman J.A."/>
            <person name="Shapiro H."/>
            <person name="Aerts A."/>
            <person name="Otillar R.P."/>
            <person name="Terry A.Y."/>
            <person name="Boore J.L."/>
            <person name="Simakov O."/>
            <person name="Marletaz F."/>
            <person name="Cho S.-J."/>
            <person name="Edsinger-Gonzales E."/>
            <person name="Havlak P."/>
            <person name="Kuo D.-H."/>
            <person name="Larsson T."/>
            <person name="Lv J."/>
            <person name="Arendt D."/>
            <person name="Savage R."/>
            <person name="Osoegawa K."/>
            <person name="de Jong P."/>
            <person name="Lindberg D.R."/>
            <person name="Seaver E.C."/>
            <person name="Weisblat D.A."/>
            <person name="Putnam N.H."/>
            <person name="Grigoriev I.V."/>
            <person name="Rokhsar D.S."/>
        </authorList>
    </citation>
    <scope>NUCLEOTIDE SEQUENCE</scope>
</reference>
<sequence>MREVCIVCFVVCSGVYLARNVTKKPPLSACTNPCNNITTVYFNEHLIFLTQQNSQTACNPNNLATLPTADLHDVTNSLQLHELIQFLHQKSDILLNELTLALPTPPGSDVDSFEQYELGSSCLLRCNVSHRSVKEKGNISWSFNEKQIVPDAWSFGHHEKCDVMMNDSRSGEVMNAARVLILQSRLCGVGMKIDNELKQQKKKRLTDMQLETCFPLLAHPIFPIQFKKY</sequence>
<dbReference type="EnsemblMetazoa" id="HelroT173030">
    <property type="protein sequence ID" value="HelroP173030"/>
    <property type="gene ID" value="HelroG173030"/>
</dbReference>
<evidence type="ECO:0008006" key="4">
    <source>
        <dbReference type="Google" id="ProtNLM"/>
    </source>
</evidence>